<name>A0A0E9VWS7_ANGAN</name>
<dbReference type="EMBL" id="GBXM01026050">
    <property type="protein sequence ID" value="JAH82527.1"/>
    <property type="molecule type" value="Transcribed_RNA"/>
</dbReference>
<reference evidence="1" key="1">
    <citation type="submission" date="2014-11" db="EMBL/GenBank/DDBJ databases">
        <authorList>
            <person name="Amaro Gonzalez C."/>
        </authorList>
    </citation>
    <scope>NUCLEOTIDE SEQUENCE</scope>
</reference>
<organism evidence="1">
    <name type="scientific">Anguilla anguilla</name>
    <name type="common">European freshwater eel</name>
    <name type="synonym">Muraena anguilla</name>
    <dbReference type="NCBI Taxonomy" id="7936"/>
    <lineage>
        <taxon>Eukaryota</taxon>
        <taxon>Metazoa</taxon>
        <taxon>Chordata</taxon>
        <taxon>Craniata</taxon>
        <taxon>Vertebrata</taxon>
        <taxon>Euteleostomi</taxon>
        <taxon>Actinopterygii</taxon>
        <taxon>Neopterygii</taxon>
        <taxon>Teleostei</taxon>
        <taxon>Anguilliformes</taxon>
        <taxon>Anguillidae</taxon>
        <taxon>Anguilla</taxon>
    </lineage>
</organism>
<accession>A0A0E9VWS7</accession>
<proteinExistence type="predicted"/>
<dbReference type="AlphaFoldDB" id="A0A0E9VWS7"/>
<reference evidence="1" key="2">
    <citation type="journal article" date="2015" name="Fish Shellfish Immunol.">
        <title>Early steps in the European eel (Anguilla anguilla)-Vibrio vulnificus interaction in the gills: Role of the RtxA13 toxin.</title>
        <authorList>
            <person name="Callol A."/>
            <person name="Pajuelo D."/>
            <person name="Ebbesson L."/>
            <person name="Teles M."/>
            <person name="MacKenzie S."/>
            <person name="Amaro C."/>
        </authorList>
    </citation>
    <scope>NUCLEOTIDE SEQUENCE</scope>
</reference>
<protein>
    <submittedName>
        <fullName evidence="1">Uncharacterized protein</fullName>
    </submittedName>
</protein>
<evidence type="ECO:0000313" key="1">
    <source>
        <dbReference type="EMBL" id="JAH82527.1"/>
    </source>
</evidence>
<sequence>MSDTSGKPELLSIVMDMDIYALGYFSLDLLDENGRIDKSYQI</sequence>